<dbReference type="GO" id="GO:0009234">
    <property type="term" value="P:menaquinone biosynthetic process"/>
    <property type="evidence" value="ECO:0007669"/>
    <property type="project" value="UniProtKB-UniRule"/>
</dbReference>
<evidence type="ECO:0000313" key="4">
    <source>
        <dbReference type="EMBL" id="MBG6139776.1"/>
    </source>
</evidence>
<keyword evidence="3" id="KW-0474">Menaquinone biosynthesis</keyword>
<dbReference type="PANTHER" id="PTHR43113">
    <property type="entry name" value="NUCLEOSIDE-DIPHOSPHATE-SUGAR EPIMERASE"/>
    <property type="match status" value="1"/>
</dbReference>
<dbReference type="Gene3D" id="3.90.226.10">
    <property type="entry name" value="2-enoyl-CoA Hydratase, Chain A, domain 1"/>
    <property type="match status" value="1"/>
</dbReference>
<dbReference type="InterPro" id="IPR018376">
    <property type="entry name" value="Enoyl-CoA_hyd/isom_CS"/>
</dbReference>
<dbReference type="InterPro" id="IPR014748">
    <property type="entry name" value="Enoyl-CoA_hydra_C"/>
</dbReference>
<feature type="site" description="Important for catalysis" evidence="3">
    <location>
        <position position="80"/>
    </location>
</feature>
<evidence type="ECO:0000256" key="1">
    <source>
        <dbReference type="ARBA" id="ARBA00000177"/>
    </source>
</evidence>
<dbReference type="Pfam" id="PF00378">
    <property type="entry name" value="ECH_1"/>
    <property type="match status" value="1"/>
</dbReference>
<organism evidence="4 5">
    <name type="scientific">Longispora fulva</name>
    <dbReference type="NCBI Taxonomy" id="619741"/>
    <lineage>
        <taxon>Bacteria</taxon>
        <taxon>Bacillati</taxon>
        <taxon>Actinomycetota</taxon>
        <taxon>Actinomycetes</taxon>
        <taxon>Micromonosporales</taxon>
        <taxon>Micromonosporaceae</taxon>
        <taxon>Longispora</taxon>
    </lineage>
</organism>
<dbReference type="RefSeq" id="WP_197006394.1">
    <property type="nucleotide sequence ID" value="NZ_BONS01000006.1"/>
</dbReference>
<evidence type="ECO:0000313" key="5">
    <source>
        <dbReference type="Proteomes" id="UP000622552"/>
    </source>
</evidence>
<evidence type="ECO:0000256" key="3">
    <source>
        <dbReference type="HAMAP-Rule" id="MF_01934"/>
    </source>
</evidence>
<feature type="binding site" description="in other chain" evidence="3">
    <location>
        <position position="143"/>
    </location>
    <ligand>
        <name>substrate</name>
        <note>ligand shared between two neighboring subunits</note>
    </ligand>
</feature>
<reference evidence="4" key="1">
    <citation type="submission" date="2020-11" db="EMBL/GenBank/DDBJ databases">
        <title>Sequencing the genomes of 1000 actinobacteria strains.</title>
        <authorList>
            <person name="Klenk H.-P."/>
        </authorList>
    </citation>
    <scope>NUCLEOTIDE SEQUENCE</scope>
    <source>
        <strain evidence="4">DSM 45356</strain>
    </source>
</reference>
<dbReference type="GO" id="GO:0005829">
    <property type="term" value="C:cytosol"/>
    <property type="evidence" value="ECO:0007669"/>
    <property type="project" value="TreeGrafter"/>
</dbReference>
<dbReference type="InterPro" id="IPR010198">
    <property type="entry name" value="DHNA-CoA_synthase_MenB"/>
</dbReference>
<comment type="caution">
    <text evidence="4">The sequence shown here is derived from an EMBL/GenBank/DDBJ whole genome shotgun (WGS) entry which is preliminary data.</text>
</comment>
<proteinExistence type="inferred from homology"/>
<name>A0A8J7KN17_9ACTN</name>
<feature type="binding site" evidence="3">
    <location>
        <position position="255"/>
    </location>
    <ligand>
        <name>substrate</name>
        <note>ligand shared between two neighboring subunits</note>
    </ligand>
</feature>
<comment type="caution">
    <text evidence="3">Lacks conserved residue(s) required for the propagation of feature annotation.</text>
</comment>
<feature type="binding site" description="in other chain" evidence="3">
    <location>
        <position position="80"/>
    </location>
    <ligand>
        <name>substrate</name>
        <note>ligand shared between two neighboring subunits</note>
    </ligand>
</feature>
<dbReference type="Proteomes" id="UP000622552">
    <property type="component" value="Unassembled WGS sequence"/>
</dbReference>
<comment type="catalytic activity">
    <reaction evidence="1 3">
        <text>2-succinylbenzoyl-CoA + H(+) = 1,4-dihydroxy-2-naphthoyl-CoA + H2O</text>
        <dbReference type="Rhea" id="RHEA:26562"/>
        <dbReference type="ChEBI" id="CHEBI:15377"/>
        <dbReference type="ChEBI" id="CHEBI:15378"/>
        <dbReference type="ChEBI" id="CHEBI:57364"/>
        <dbReference type="ChEBI" id="CHEBI:58897"/>
        <dbReference type="EC" id="4.1.3.36"/>
    </reaction>
</comment>
<dbReference type="HAMAP" id="MF_01934">
    <property type="entry name" value="MenB"/>
    <property type="match status" value="1"/>
</dbReference>
<dbReference type="AlphaFoldDB" id="A0A8J7KN17"/>
<dbReference type="UniPathway" id="UPA01057">
    <property type="reaction ID" value="UER00167"/>
</dbReference>
<dbReference type="GO" id="GO:0008935">
    <property type="term" value="F:1,4-dihydroxy-2-naphthoyl-CoA synthase activity"/>
    <property type="evidence" value="ECO:0007669"/>
    <property type="project" value="UniProtKB-UniRule"/>
</dbReference>
<keyword evidence="2 3" id="KW-0456">Lyase</keyword>
<dbReference type="InterPro" id="IPR029045">
    <property type="entry name" value="ClpP/crotonase-like_dom_sf"/>
</dbReference>
<dbReference type="EMBL" id="JADOUF010000001">
    <property type="protein sequence ID" value="MBG6139776.1"/>
    <property type="molecule type" value="Genomic_DNA"/>
</dbReference>
<evidence type="ECO:0000256" key="2">
    <source>
        <dbReference type="ARBA" id="ARBA00023239"/>
    </source>
</evidence>
<sequence length="264" mass="28745">MTTVEYTDIRYAVADRVATITIDRPDRMNSFRGRTVDELIHAFKTAWAARDVAVVILTGAGERAFCAGGDVKERAETGSYGPTEWGTFEIERLHRMIRDIPKPVIAAVNGVAVGGGHVLHVLCDLTIAANHARFGQSGPRVGSFDAGFGSAYLARVVGEKRARQLWFLLELIDADTALSWGLVNKIVPGDELADAAMAWGRQIASYSPTALRFLKHSFNADSDHLAGLSHLAFDGLELFSHTDEAAEGAAAFAEKRLPDFDPYR</sequence>
<feature type="binding site" description="in other chain" evidence="3">
    <location>
        <begin position="111"/>
        <end position="115"/>
    </location>
    <ligand>
        <name>substrate</name>
        <note>ligand shared between two neighboring subunits</note>
    </ligand>
</feature>
<accession>A0A8J7KN17</accession>
<keyword evidence="5" id="KW-1185">Reference proteome</keyword>
<dbReference type="EC" id="4.1.3.36" evidence="3"/>
<comment type="function">
    <text evidence="3">Converts o-succinylbenzoyl-CoA (OSB-CoA) to 1,4-dihydroxy-2-naphthoyl-CoA (DHNA-CoA).</text>
</comment>
<comment type="pathway">
    <text evidence="3">Quinol/quinone metabolism; menaquinone biosynthesis.</text>
</comment>
<dbReference type="UniPathway" id="UPA00079"/>
<dbReference type="PANTHER" id="PTHR43113:SF1">
    <property type="entry name" value="1,4-DIHYDROXY-2-NAPHTHOYL-COA SYNTHASE, PEROXISOMAL"/>
    <property type="match status" value="1"/>
</dbReference>
<gene>
    <name evidence="3" type="primary">menB</name>
    <name evidence="4" type="ORF">IW245_005970</name>
</gene>
<dbReference type="SUPFAM" id="SSF52096">
    <property type="entry name" value="ClpP/crotonase"/>
    <property type="match status" value="1"/>
</dbReference>
<dbReference type="Gene3D" id="1.10.12.10">
    <property type="entry name" value="Lyase 2-enoyl-coa Hydratase, Chain A, domain 2"/>
    <property type="match status" value="1"/>
</dbReference>
<dbReference type="InterPro" id="IPR001753">
    <property type="entry name" value="Enoyl-CoA_hydra/iso"/>
</dbReference>
<comment type="similarity">
    <text evidence="3">Belongs to the enoyl-CoA hydratase/isomerase family. MenB subfamily.</text>
</comment>
<protein>
    <recommendedName>
        <fullName evidence="3">1,4-dihydroxy-2-naphthoyl-CoA synthase</fullName>
        <shortName evidence="3">DHNA-CoA synthase</shortName>
        <ecNumber evidence="3">4.1.3.36</ecNumber>
    </recommendedName>
</protein>
<dbReference type="PROSITE" id="PS00166">
    <property type="entry name" value="ENOYL_COA_HYDRATASE"/>
    <property type="match status" value="1"/>
</dbReference>
<dbReference type="CDD" id="cd06558">
    <property type="entry name" value="crotonase-like"/>
    <property type="match status" value="1"/>
</dbReference>
<comment type="pathway">
    <text evidence="3">Quinol/quinone metabolism; 1,4-dihydroxy-2-naphthoate biosynthesis; 1,4-dihydroxy-2-naphthoate from chorismate: step 6/7.</text>
</comment>